<accession>A0A1Z4N788</accession>
<dbReference type="Proteomes" id="UP000218785">
    <property type="component" value="Chromosome"/>
</dbReference>
<dbReference type="EMBL" id="AP018248">
    <property type="protein sequence ID" value="BAZ01577.1"/>
    <property type="molecule type" value="Genomic_DNA"/>
</dbReference>
<gene>
    <name evidence="1" type="ORF">NIES37_55800</name>
</gene>
<dbReference type="Gene3D" id="3.40.960.10">
    <property type="entry name" value="VSR Endonuclease"/>
    <property type="match status" value="1"/>
</dbReference>
<protein>
    <submittedName>
        <fullName evidence="1">Uncharacterized protein</fullName>
    </submittedName>
</protein>
<sequence>MAEYCTVLGCNQLVSKPGYKLCYKHWKVNNSKTNNSIDSQAASISNSHPPVSTATLLSATKISERLGVSRNAINPILAELGLLDKVQNGWIATSLGLSFGGLQKFDDKGKKPYVVWTEEIFNNQIFLDAFRKISENDATTNLTSDNGKSDFREKFHAGNYRSTDGHWVRSKAELSIDNWLYMAGLVHAYERKLPVAEEVYCDFYIPAGRVYIEYWGYENDPEYLSRKKEKQHIYHKYEFNLIELTDEHIKNLDDYLPTMLRGFGIIVN</sequence>
<dbReference type="AlphaFoldDB" id="A0A1Z4N788"/>
<keyword evidence="2" id="KW-1185">Reference proteome</keyword>
<evidence type="ECO:0000313" key="2">
    <source>
        <dbReference type="Proteomes" id="UP000218785"/>
    </source>
</evidence>
<organism evidence="1 2">
    <name type="scientific">Tolypothrix tenuis PCC 7101</name>
    <dbReference type="NCBI Taxonomy" id="231146"/>
    <lineage>
        <taxon>Bacteria</taxon>
        <taxon>Bacillati</taxon>
        <taxon>Cyanobacteriota</taxon>
        <taxon>Cyanophyceae</taxon>
        <taxon>Nostocales</taxon>
        <taxon>Tolypothrichaceae</taxon>
        <taxon>Tolypothrix</taxon>
    </lineage>
</organism>
<evidence type="ECO:0000313" key="1">
    <source>
        <dbReference type="EMBL" id="BAZ01577.1"/>
    </source>
</evidence>
<dbReference type="RefSeq" id="WP_096581227.1">
    <property type="nucleotide sequence ID" value="NZ_CAWNJS010000001.1"/>
</dbReference>
<proteinExistence type="predicted"/>
<name>A0A1Z4N788_9CYAN</name>
<reference evidence="1 2" key="1">
    <citation type="submission" date="2017-06" db="EMBL/GenBank/DDBJ databases">
        <title>Genome sequencing of cyanobaciteial culture collection at National Institute for Environmental Studies (NIES).</title>
        <authorList>
            <person name="Hirose Y."/>
            <person name="Shimura Y."/>
            <person name="Fujisawa T."/>
            <person name="Nakamura Y."/>
            <person name="Kawachi M."/>
        </authorList>
    </citation>
    <scope>NUCLEOTIDE SEQUENCE [LARGE SCALE GENOMIC DNA]</scope>
    <source>
        <strain evidence="1 2">NIES-37</strain>
    </source>
</reference>
<dbReference type="KEGG" id="ttq:NIES37_55800"/>